<sequence>MCFPEINCPSLLLCSPTAFVLRTFTRQHQNLMKTTLNRNMLISRPLVSVFSALKQLLHSAFPSATSSTRALQASNSKHRIVSDVPPVLLLKLSRCRVPTAESRVKRAELVHVNNLKGPFCVLQSAACSNAEQHVGSLKLQIRGSRLEE</sequence>
<dbReference type="Proteomes" id="UP000694565">
    <property type="component" value="Unplaced"/>
</dbReference>
<proteinExistence type="predicted"/>
<keyword evidence="2" id="KW-1185">Reference proteome</keyword>
<evidence type="ECO:0000313" key="2">
    <source>
        <dbReference type="Proteomes" id="UP000694565"/>
    </source>
</evidence>
<organism evidence="1 2">
    <name type="scientific">Cyclopterus lumpus</name>
    <name type="common">Lumpsucker</name>
    <dbReference type="NCBI Taxonomy" id="8103"/>
    <lineage>
        <taxon>Eukaryota</taxon>
        <taxon>Metazoa</taxon>
        <taxon>Chordata</taxon>
        <taxon>Craniata</taxon>
        <taxon>Vertebrata</taxon>
        <taxon>Euteleostomi</taxon>
        <taxon>Actinopterygii</taxon>
        <taxon>Neopterygii</taxon>
        <taxon>Teleostei</taxon>
        <taxon>Neoteleostei</taxon>
        <taxon>Acanthomorphata</taxon>
        <taxon>Eupercaria</taxon>
        <taxon>Perciformes</taxon>
        <taxon>Cottioidei</taxon>
        <taxon>Cottales</taxon>
        <taxon>Cyclopteridae</taxon>
        <taxon>Cyclopterus</taxon>
    </lineage>
</organism>
<accession>A0A8C2WXK4</accession>
<protein>
    <submittedName>
        <fullName evidence="1">Uncharacterized protein</fullName>
    </submittedName>
</protein>
<reference evidence="1" key="1">
    <citation type="submission" date="2025-08" db="UniProtKB">
        <authorList>
            <consortium name="Ensembl"/>
        </authorList>
    </citation>
    <scope>IDENTIFICATION</scope>
</reference>
<evidence type="ECO:0000313" key="1">
    <source>
        <dbReference type="Ensembl" id="ENSCLMP00005010526.1"/>
    </source>
</evidence>
<dbReference type="Ensembl" id="ENSCLMT00005011376.1">
    <property type="protein sequence ID" value="ENSCLMP00005010526.1"/>
    <property type="gene ID" value="ENSCLMG00005005807.1"/>
</dbReference>
<name>A0A8C2WXK4_CYCLU</name>
<reference evidence="1" key="2">
    <citation type="submission" date="2025-09" db="UniProtKB">
        <authorList>
            <consortium name="Ensembl"/>
        </authorList>
    </citation>
    <scope>IDENTIFICATION</scope>
</reference>
<dbReference type="AlphaFoldDB" id="A0A8C2WXK4"/>